<keyword evidence="3" id="KW-0998">Cell outer membrane</keyword>
<dbReference type="PROSITE" id="PS51123">
    <property type="entry name" value="OMPA_2"/>
    <property type="match status" value="1"/>
</dbReference>
<reference evidence="7" key="1">
    <citation type="submission" date="2020-02" db="EMBL/GenBank/DDBJ databases">
        <authorList>
            <person name="Meier V. D."/>
        </authorList>
    </citation>
    <scope>NUCLEOTIDE SEQUENCE</scope>
    <source>
        <strain evidence="7">AVDCRST_MAG71</strain>
    </source>
</reference>
<dbReference type="SUPFAM" id="SSF103088">
    <property type="entry name" value="OmpA-like"/>
    <property type="match status" value="1"/>
</dbReference>
<proteinExistence type="predicted"/>
<dbReference type="InterPro" id="IPR036737">
    <property type="entry name" value="OmpA-like_sf"/>
</dbReference>
<gene>
    <name evidence="7" type="ORF">AVDCRST_MAG71-2005</name>
</gene>
<dbReference type="GO" id="GO:0009279">
    <property type="term" value="C:cell outer membrane"/>
    <property type="evidence" value="ECO:0007669"/>
    <property type="project" value="UniProtKB-SubCell"/>
</dbReference>
<dbReference type="Gene3D" id="3.30.1330.60">
    <property type="entry name" value="OmpA-like domain"/>
    <property type="match status" value="1"/>
</dbReference>
<sequence>MSPLRADASGIASGASAVSGTVSPLQGLVDALGGQLVGNEIRIPLPADTLFEFDKADVLPAAEGNLRLLAELIGKTDGLVELRGYTDAKGDDAYNLALSKRRADAVRAWLAVNGVPASRLQSTGLGEADPIAPNTLPDGGDDEAGRAKNRRVIAVIPTAAATTE</sequence>
<evidence type="ECO:0000259" key="6">
    <source>
        <dbReference type="PROSITE" id="PS51123"/>
    </source>
</evidence>
<protein>
    <recommendedName>
        <fullName evidence="6">OmpA-like domain-containing protein</fullName>
    </recommendedName>
</protein>
<dbReference type="CDD" id="cd07185">
    <property type="entry name" value="OmpA_C-like"/>
    <property type="match status" value="1"/>
</dbReference>
<dbReference type="PANTHER" id="PTHR30329">
    <property type="entry name" value="STATOR ELEMENT OF FLAGELLAR MOTOR COMPLEX"/>
    <property type="match status" value="1"/>
</dbReference>
<comment type="subcellular location">
    <subcellularLocation>
        <location evidence="1">Cell outer membrane</location>
    </subcellularLocation>
</comment>
<name>A0A6J4LMH0_9GAMM</name>
<evidence type="ECO:0000256" key="4">
    <source>
        <dbReference type="PROSITE-ProRule" id="PRU00473"/>
    </source>
</evidence>
<organism evidence="7">
    <name type="scientific">uncultured Lysobacter sp</name>
    <dbReference type="NCBI Taxonomy" id="271060"/>
    <lineage>
        <taxon>Bacteria</taxon>
        <taxon>Pseudomonadati</taxon>
        <taxon>Pseudomonadota</taxon>
        <taxon>Gammaproteobacteria</taxon>
        <taxon>Lysobacterales</taxon>
        <taxon>Lysobacteraceae</taxon>
        <taxon>Lysobacter</taxon>
        <taxon>environmental samples</taxon>
    </lineage>
</organism>
<accession>A0A6J4LMH0</accession>
<evidence type="ECO:0000256" key="5">
    <source>
        <dbReference type="SAM" id="MobiDB-lite"/>
    </source>
</evidence>
<dbReference type="PANTHER" id="PTHR30329:SF21">
    <property type="entry name" value="LIPOPROTEIN YIAD-RELATED"/>
    <property type="match status" value="1"/>
</dbReference>
<dbReference type="InterPro" id="IPR050330">
    <property type="entry name" value="Bact_OuterMem_StrucFunc"/>
</dbReference>
<dbReference type="PRINTS" id="PR01021">
    <property type="entry name" value="OMPADOMAIN"/>
</dbReference>
<evidence type="ECO:0000313" key="7">
    <source>
        <dbReference type="EMBL" id="CAA9336140.1"/>
    </source>
</evidence>
<dbReference type="EMBL" id="CADCUA010000473">
    <property type="protein sequence ID" value="CAA9336140.1"/>
    <property type="molecule type" value="Genomic_DNA"/>
</dbReference>
<evidence type="ECO:0000256" key="2">
    <source>
        <dbReference type="ARBA" id="ARBA00023136"/>
    </source>
</evidence>
<dbReference type="InterPro" id="IPR006664">
    <property type="entry name" value="OMP_bac"/>
</dbReference>
<dbReference type="AlphaFoldDB" id="A0A6J4LMH0"/>
<keyword evidence="2 4" id="KW-0472">Membrane</keyword>
<evidence type="ECO:0000256" key="1">
    <source>
        <dbReference type="ARBA" id="ARBA00004442"/>
    </source>
</evidence>
<feature type="domain" description="OmpA-like" evidence="6">
    <location>
        <begin position="37"/>
        <end position="160"/>
    </location>
</feature>
<evidence type="ECO:0000256" key="3">
    <source>
        <dbReference type="ARBA" id="ARBA00023237"/>
    </source>
</evidence>
<feature type="region of interest" description="Disordered" evidence="5">
    <location>
        <begin position="123"/>
        <end position="148"/>
    </location>
</feature>
<dbReference type="Pfam" id="PF00691">
    <property type="entry name" value="OmpA"/>
    <property type="match status" value="1"/>
</dbReference>
<dbReference type="InterPro" id="IPR006665">
    <property type="entry name" value="OmpA-like"/>
</dbReference>